<accession>A0A6J4MX32</accession>
<feature type="region of interest" description="Disordered" evidence="1">
    <location>
        <begin position="118"/>
        <end position="140"/>
    </location>
</feature>
<evidence type="ECO:0000313" key="2">
    <source>
        <dbReference type="EMBL" id="CAA9371296.1"/>
    </source>
</evidence>
<feature type="non-terminal residue" evidence="2">
    <location>
        <position position="140"/>
    </location>
</feature>
<feature type="compositionally biased region" description="Basic and acidic residues" evidence="1">
    <location>
        <begin position="128"/>
        <end position="140"/>
    </location>
</feature>
<proteinExistence type="predicted"/>
<dbReference type="AlphaFoldDB" id="A0A6J4MX32"/>
<evidence type="ECO:0000256" key="1">
    <source>
        <dbReference type="SAM" id="MobiDB-lite"/>
    </source>
</evidence>
<gene>
    <name evidence="2" type="ORF">AVDCRST_MAG32-600</name>
</gene>
<feature type="compositionally biased region" description="Basic residues" evidence="1">
    <location>
        <begin position="25"/>
        <end position="39"/>
    </location>
</feature>
<sequence length="140" mass="15716">ADDPHRPGRSAGRRTDPGPGGHAAGTRRRRRASQARHRRGQPEGPPGQLQRLPAQGHRLPAARRPDAEALRRCGQAAEEGLRGLPVEGRQEDEDQRPWRVQDPDLHAVRGSLEVARQGPRVRRLRRHQGQDLDPLLRRVL</sequence>
<reference evidence="2" key="1">
    <citation type="submission" date="2020-02" db="EMBL/GenBank/DDBJ databases">
        <authorList>
            <person name="Meier V. D."/>
        </authorList>
    </citation>
    <scope>NUCLEOTIDE SEQUENCE</scope>
    <source>
        <strain evidence="2">AVDCRST_MAG32</strain>
    </source>
</reference>
<feature type="non-terminal residue" evidence="2">
    <location>
        <position position="1"/>
    </location>
</feature>
<name>A0A6J4MX32_9ACTN</name>
<feature type="region of interest" description="Disordered" evidence="1">
    <location>
        <begin position="1"/>
        <end position="98"/>
    </location>
</feature>
<dbReference type="EMBL" id="CADCUM010000031">
    <property type="protein sequence ID" value="CAA9371296.1"/>
    <property type="molecule type" value="Genomic_DNA"/>
</dbReference>
<protein>
    <submittedName>
        <fullName evidence="2">Uncharacterized protein</fullName>
    </submittedName>
</protein>
<organism evidence="2">
    <name type="scientific">uncultured Nocardioides sp</name>
    <dbReference type="NCBI Taxonomy" id="198441"/>
    <lineage>
        <taxon>Bacteria</taxon>
        <taxon>Bacillati</taxon>
        <taxon>Actinomycetota</taxon>
        <taxon>Actinomycetes</taxon>
        <taxon>Propionibacteriales</taxon>
        <taxon>Nocardioidaceae</taxon>
        <taxon>Nocardioides</taxon>
        <taxon>environmental samples</taxon>
    </lineage>
</organism>